<accession>A0AAE3QNE9</accession>
<evidence type="ECO:0000313" key="4">
    <source>
        <dbReference type="Proteomes" id="UP001241110"/>
    </source>
</evidence>
<dbReference type="SMART" id="SM00530">
    <property type="entry name" value="HTH_XRE"/>
    <property type="match status" value="1"/>
</dbReference>
<dbReference type="Gene3D" id="1.10.260.40">
    <property type="entry name" value="lambda repressor-like DNA-binding domains"/>
    <property type="match status" value="1"/>
</dbReference>
<keyword evidence="1" id="KW-0238">DNA-binding</keyword>
<sequence>MTTSQIIKQQRLLKNMKVAEIASRLGVSNQTVYDYESGRSTPPSDKIKILSEIFGLSTDYILNGGTETMPEVSSKDNMAMDKLLATIDELLKQLRDKDEVIKMLVGKSSASNRAYHSRTIQNKQYKSVVLFFCSAKMDSLAHP</sequence>
<dbReference type="InterPro" id="IPR010982">
    <property type="entry name" value="Lambda_DNA-bd_dom_sf"/>
</dbReference>
<dbReference type="CDD" id="cd00093">
    <property type="entry name" value="HTH_XRE"/>
    <property type="match status" value="1"/>
</dbReference>
<dbReference type="InterPro" id="IPR001387">
    <property type="entry name" value="Cro/C1-type_HTH"/>
</dbReference>
<evidence type="ECO:0000256" key="1">
    <source>
        <dbReference type="ARBA" id="ARBA00023125"/>
    </source>
</evidence>
<dbReference type="PROSITE" id="PS50943">
    <property type="entry name" value="HTH_CROC1"/>
    <property type="match status" value="1"/>
</dbReference>
<dbReference type="Proteomes" id="UP001241110">
    <property type="component" value="Unassembled WGS sequence"/>
</dbReference>
<dbReference type="SUPFAM" id="SSF47413">
    <property type="entry name" value="lambda repressor-like DNA-binding domains"/>
    <property type="match status" value="1"/>
</dbReference>
<dbReference type="Pfam" id="PF01381">
    <property type="entry name" value="HTH_3"/>
    <property type="match status" value="1"/>
</dbReference>
<dbReference type="RefSeq" id="WP_313976822.1">
    <property type="nucleotide sequence ID" value="NZ_JASJOS010000003.1"/>
</dbReference>
<feature type="domain" description="HTH cro/C1-type" evidence="2">
    <location>
        <begin position="7"/>
        <end position="61"/>
    </location>
</feature>
<evidence type="ECO:0000313" key="3">
    <source>
        <dbReference type="EMBL" id="MDJ1480250.1"/>
    </source>
</evidence>
<dbReference type="PANTHER" id="PTHR46558">
    <property type="entry name" value="TRACRIPTIONAL REGULATORY PROTEIN-RELATED-RELATED"/>
    <property type="match status" value="1"/>
</dbReference>
<evidence type="ECO:0000259" key="2">
    <source>
        <dbReference type="PROSITE" id="PS50943"/>
    </source>
</evidence>
<dbReference type="PANTHER" id="PTHR46558:SF15">
    <property type="entry name" value="HELIX-TURN-HELIX DOMAIN PROTEIN"/>
    <property type="match status" value="1"/>
</dbReference>
<dbReference type="GO" id="GO:0003677">
    <property type="term" value="F:DNA binding"/>
    <property type="evidence" value="ECO:0007669"/>
    <property type="project" value="UniProtKB-KW"/>
</dbReference>
<name>A0AAE3QNE9_9BACT</name>
<proteinExistence type="predicted"/>
<gene>
    <name evidence="3" type="ORF">QNI16_07125</name>
</gene>
<comment type="caution">
    <text evidence="3">The sequence shown here is derived from an EMBL/GenBank/DDBJ whole genome shotgun (WGS) entry which is preliminary data.</text>
</comment>
<dbReference type="EMBL" id="JASJOS010000003">
    <property type="protein sequence ID" value="MDJ1480250.1"/>
    <property type="molecule type" value="Genomic_DNA"/>
</dbReference>
<protein>
    <submittedName>
        <fullName evidence="3">Helix-turn-helix transcriptional regulator</fullName>
    </submittedName>
</protein>
<dbReference type="AlphaFoldDB" id="A0AAE3QNE9"/>
<reference evidence="3" key="1">
    <citation type="submission" date="2023-05" db="EMBL/GenBank/DDBJ databases">
        <authorList>
            <person name="Zhang X."/>
        </authorList>
    </citation>
    <scope>NUCLEOTIDE SEQUENCE</scope>
    <source>
        <strain evidence="3">YF14B1</strain>
    </source>
</reference>
<organism evidence="3 4">
    <name type="scientific">Xanthocytophaga flava</name>
    <dbReference type="NCBI Taxonomy" id="3048013"/>
    <lineage>
        <taxon>Bacteria</taxon>
        <taxon>Pseudomonadati</taxon>
        <taxon>Bacteroidota</taxon>
        <taxon>Cytophagia</taxon>
        <taxon>Cytophagales</taxon>
        <taxon>Rhodocytophagaceae</taxon>
        <taxon>Xanthocytophaga</taxon>
    </lineage>
</organism>